<dbReference type="SUPFAM" id="SSF46785">
    <property type="entry name" value="Winged helix' DNA-binding domain"/>
    <property type="match status" value="1"/>
</dbReference>
<dbReference type="GO" id="GO:0003677">
    <property type="term" value="F:DNA binding"/>
    <property type="evidence" value="ECO:0007669"/>
    <property type="project" value="UniProtKB-KW"/>
</dbReference>
<evidence type="ECO:0000259" key="4">
    <source>
        <dbReference type="PROSITE" id="PS51000"/>
    </source>
</evidence>
<dbReference type="SMART" id="SM01134">
    <property type="entry name" value="DeoRC"/>
    <property type="match status" value="1"/>
</dbReference>
<keyword evidence="2" id="KW-0804">Transcription</keyword>
<dbReference type="EMBL" id="JBHSTI010000002">
    <property type="protein sequence ID" value="MFC6236701.1"/>
    <property type="molecule type" value="Genomic_DNA"/>
</dbReference>
<dbReference type="Pfam" id="PF00455">
    <property type="entry name" value="DeoRC"/>
    <property type="match status" value="1"/>
</dbReference>
<dbReference type="InterPro" id="IPR036390">
    <property type="entry name" value="WH_DNA-bd_sf"/>
</dbReference>
<accession>A0ABW1SWP8</accession>
<comment type="caution">
    <text evidence="5">The sequence shown here is derived from an EMBL/GenBank/DDBJ whole genome shotgun (WGS) entry which is preliminary data.</text>
</comment>
<dbReference type="InterPro" id="IPR037171">
    <property type="entry name" value="NagB/RpiA_transferase-like"/>
</dbReference>
<dbReference type="InterPro" id="IPR014036">
    <property type="entry name" value="DeoR-like_C"/>
</dbReference>
<evidence type="ECO:0000313" key="5">
    <source>
        <dbReference type="EMBL" id="MFC6236701.1"/>
    </source>
</evidence>
<dbReference type="Pfam" id="PF08220">
    <property type="entry name" value="HTH_DeoR"/>
    <property type="match status" value="1"/>
</dbReference>
<keyword evidence="1" id="KW-0805">Transcription regulation</keyword>
<dbReference type="PROSITE" id="PS51000">
    <property type="entry name" value="HTH_DEOR_2"/>
    <property type="match status" value="1"/>
</dbReference>
<reference evidence="6" key="1">
    <citation type="journal article" date="2019" name="Int. J. Syst. Evol. Microbiol.">
        <title>The Global Catalogue of Microorganisms (GCM) 10K type strain sequencing project: providing services to taxonomists for standard genome sequencing and annotation.</title>
        <authorList>
            <consortium name="The Broad Institute Genomics Platform"/>
            <consortium name="The Broad Institute Genome Sequencing Center for Infectious Disease"/>
            <person name="Wu L."/>
            <person name="Ma J."/>
        </authorList>
    </citation>
    <scope>NUCLEOTIDE SEQUENCE [LARGE SCALE GENOMIC DNA]</scope>
    <source>
        <strain evidence="6">CGMCC 4.7317</strain>
    </source>
</reference>
<dbReference type="PRINTS" id="PR00037">
    <property type="entry name" value="HTHLACR"/>
</dbReference>
<keyword evidence="6" id="KW-1185">Reference proteome</keyword>
<organism evidence="5 6">
    <name type="scientific">Longivirga aurantiaca</name>
    <dbReference type="NCBI Taxonomy" id="1837743"/>
    <lineage>
        <taxon>Bacteria</taxon>
        <taxon>Bacillati</taxon>
        <taxon>Actinomycetota</taxon>
        <taxon>Actinomycetes</taxon>
        <taxon>Sporichthyales</taxon>
        <taxon>Sporichthyaceae</taxon>
        <taxon>Longivirga</taxon>
    </lineage>
</organism>
<evidence type="ECO:0000256" key="3">
    <source>
        <dbReference type="SAM" id="MobiDB-lite"/>
    </source>
</evidence>
<dbReference type="PANTHER" id="PTHR30363:SF44">
    <property type="entry name" value="AGA OPERON TRANSCRIPTIONAL REPRESSOR-RELATED"/>
    <property type="match status" value="1"/>
</dbReference>
<sequence length="279" mass="28548">MTPTTSAALSAVPAREEQGVPAELRQARTAALVENEGFLRVTDLADRFGVSTVTVRSDLTALESAGLVRRVRGGAVASGAGVAEQPLETAAAVAARQKSAIGQRCAAMVSHGDVVLLDVGSTTTAIAAALRDRPDLSDVTVVTNALNIALLLEPAAVAGRISIIVAGGTVRPLQHSLVNPYATLLLERLSAHLAFIGCNGVDVRGGVTNRNVAEGEIKRAMVAATRRSVVVADGTKLGEVEVARVCDLADVDHLVTDAGADPDVVANIRSAGLSVDVVG</sequence>
<protein>
    <submittedName>
        <fullName evidence="5">DeoR/GlpR family DNA-binding transcription regulator</fullName>
    </submittedName>
</protein>
<dbReference type="PANTHER" id="PTHR30363">
    <property type="entry name" value="HTH-TYPE TRANSCRIPTIONAL REGULATOR SRLR-RELATED"/>
    <property type="match status" value="1"/>
</dbReference>
<dbReference type="RefSeq" id="WP_386763738.1">
    <property type="nucleotide sequence ID" value="NZ_JBHSTI010000002.1"/>
</dbReference>
<feature type="domain" description="HTH deoR-type" evidence="4">
    <location>
        <begin position="22"/>
        <end position="77"/>
    </location>
</feature>
<name>A0ABW1SWP8_9ACTN</name>
<evidence type="ECO:0000256" key="1">
    <source>
        <dbReference type="ARBA" id="ARBA00023015"/>
    </source>
</evidence>
<evidence type="ECO:0000313" key="6">
    <source>
        <dbReference type="Proteomes" id="UP001596138"/>
    </source>
</evidence>
<dbReference type="Gene3D" id="3.40.50.1360">
    <property type="match status" value="1"/>
</dbReference>
<feature type="region of interest" description="Disordered" evidence="3">
    <location>
        <begin position="1"/>
        <end position="21"/>
    </location>
</feature>
<dbReference type="SUPFAM" id="SSF100950">
    <property type="entry name" value="NagB/RpiA/CoA transferase-like"/>
    <property type="match status" value="1"/>
</dbReference>
<gene>
    <name evidence="5" type="ORF">ACFQGU_02335</name>
</gene>
<dbReference type="InterPro" id="IPR001034">
    <property type="entry name" value="DeoR_HTH"/>
</dbReference>
<dbReference type="InterPro" id="IPR036388">
    <property type="entry name" value="WH-like_DNA-bd_sf"/>
</dbReference>
<proteinExistence type="predicted"/>
<dbReference type="SMART" id="SM00420">
    <property type="entry name" value="HTH_DEOR"/>
    <property type="match status" value="1"/>
</dbReference>
<dbReference type="InterPro" id="IPR050313">
    <property type="entry name" value="Carb_Metab_HTH_regulators"/>
</dbReference>
<evidence type="ECO:0000256" key="2">
    <source>
        <dbReference type="ARBA" id="ARBA00023163"/>
    </source>
</evidence>
<keyword evidence="5" id="KW-0238">DNA-binding</keyword>
<dbReference type="Gene3D" id="1.10.10.10">
    <property type="entry name" value="Winged helix-like DNA-binding domain superfamily/Winged helix DNA-binding domain"/>
    <property type="match status" value="1"/>
</dbReference>
<dbReference type="Proteomes" id="UP001596138">
    <property type="component" value="Unassembled WGS sequence"/>
</dbReference>